<organism evidence="1 2">
    <name type="scientific">Oceanipulchritudo coccoides</name>
    <dbReference type="NCBI Taxonomy" id="2706888"/>
    <lineage>
        <taxon>Bacteria</taxon>
        <taxon>Pseudomonadati</taxon>
        <taxon>Verrucomicrobiota</taxon>
        <taxon>Opitutia</taxon>
        <taxon>Puniceicoccales</taxon>
        <taxon>Oceanipulchritudinaceae</taxon>
        <taxon>Oceanipulchritudo</taxon>
    </lineage>
</organism>
<comment type="caution">
    <text evidence="1">The sequence shown here is derived from an EMBL/GenBank/DDBJ whole genome shotgun (WGS) entry which is preliminary data.</text>
</comment>
<evidence type="ECO:0000313" key="2">
    <source>
        <dbReference type="Proteomes" id="UP000478417"/>
    </source>
</evidence>
<sequence length="98" mass="11135">MKKKLSSRGGVWSLDGKRFISLEEFDRIADSGSDEIDQFIDLTKGQRGGARPGAGRKRKEAVRLEVRIRPDLREKLRRKAKQTGRTQVELVEAALEQL</sequence>
<reference evidence="1 2" key="1">
    <citation type="submission" date="2020-02" db="EMBL/GenBank/DDBJ databases">
        <title>Albibacoteraceae fam. nov., the first described family within the subdivision 4 Verrucomicrobia.</title>
        <authorList>
            <person name="Xi F."/>
        </authorList>
    </citation>
    <scope>NUCLEOTIDE SEQUENCE [LARGE SCALE GENOMIC DNA]</scope>
    <source>
        <strain evidence="1 2">CK1056</strain>
    </source>
</reference>
<accession>A0A6B2M3Q4</accession>
<proteinExistence type="predicted"/>
<dbReference type="EMBL" id="JAAGNX010000002">
    <property type="protein sequence ID" value="NDV62717.1"/>
    <property type="molecule type" value="Genomic_DNA"/>
</dbReference>
<dbReference type="InterPro" id="IPR010985">
    <property type="entry name" value="Ribbon_hlx_hlx"/>
</dbReference>
<keyword evidence="2" id="KW-1185">Reference proteome</keyword>
<dbReference type="Proteomes" id="UP000478417">
    <property type="component" value="Unassembled WGS sequence"/>
</dbReference>
<dbReference type="AlphaFoldDB" id="A0A6B2M3Q4"/>
<evidence type="ECO:0008006" key="3">
    <source>
        <dbReference type="Google" id="ProtNLM"/>
    </source>
</evidence>
<dbReference type="GO" id="GO:0006355">
    <property type="term" value="P:regulation of DNA-templated transcription"/>
    <property type="evidence" value="ECO:0007669"/>
    <property type="project" value="InterPro"/>
</dbReference>
<evidence type="ECO:0000313" key="1">
    <source>
        <dbReference type="EMBL" id="NDV62717.1"/>
    </source>
</evidence>
<protein>
    <recommendedName>
        <fullName evidence="3">Ribbon-helix-helix protein CopG domain-containing protein</fullName>
    </recommendedName>
</protein>
<name>A0A6B2M3Q4_9BACT</name>
<gene>
    <name evidence="1" type="ORF">G0Q06_09670</name>
</gene>
<dbReference type="RefSeq" id="WP_163965092.1">
    <property type="nucleotide sequence ID" value="NZ_JAAGNX010000002.1"/>
</dbReference>
<dbReference type="SUPFAM" id="SSF47598">
    <property type="entry name" value="Ribbon-helix-helix"/>
    <property type="match status" value="1"/>
</dbReference>